<evidence type="ECO:0000256" key="7">
    <source>
        <dbReference type="ARBA" id="ARBA00023136"/>
    </source>
</evidence>
<keyword evidence="3" id="KW-1134">Transmembrane beta strand</keyword>
<evidence type="ECO:0000256" key="3">
    <source>
        <dbReference type="ARBA" id="ARBA00022452"/>
    </source>
</evidence>
<name>A0A2S5TH67_9GAMM</name>
<evidence type="ECO:0000256" key="6">
    <source>
        <dbReference type="ARBA" id="ARBA00023114"/>
    </source>
</evidence>
<dbReference type="InterPro" id="IPR006664">
    <property type="entry name" value="OMP_bac"/>
</dbReference>
<comment type="subcellular location">
    <subcellularLocation>
        <location evidence="1">Cell outer membrane</location>
        <topology evidence="1">Multi-pass membrane protein</topology>
    </subcellularLocation>
</comment>
<feature type="domain" description="OmpA-like" evidence="12">
    <location>
        <begin position="324"/>
        <end position="441"/>
    </location>
</feature>
<feature type="compositionally biased region" description="Basic and acidic residues" evidence="10">
    <location>
        <begin position="431"/>
        <end position="441"/>
    </location>
</feature>
<gene>
    <name evidence="13" type="ORF">C3942_09865</name>
</gene>
<feature type="region of interest" description="Disordered" evidence="10">
    <location>
        <begin position="42"/>
        <end position="112"/>
    </location>
</feature>
<dbReference type="Proteomes" id="UP000238220">
    <property type="component" value="Unassembled WGS sequence"/>
</dbReference>
<dbReference type="SUPFAM" id="SSF103647">
    <property type="entry name" value="TSP type-3 repeat"/>
    <property type="match status" value="1"/>
</dbReference>
<proteinExistence type="predicted"/>
<dbReference type="GO" id="GO:0015288">
    <property type="term" value="F:porin activity"/>
    <property type="evidence" value="ECO:0007669"/>
    <property type="project" value="UniProtKB-KW"/>
</dbReference>
<dbReference type="OrthoDB" id="9782229at2"/>
<dbReference type="GO" id="GO:0009279">
    <property type="term" value="C:cell outer membrane"/>
    <property type="evidence" value="ECO:0007669"/>
    <property type="project" value="UniProtKB-SubCell"/>
</dbReference>
<dbReference type="InterPro" id="IPR050330">
    <property type="entry name" value="Bact_OuterMem_StrucFunc"/>
</dbReference>
<dbReference type="GO" id="GO:0005509">
    <property type="term" value="F:calcium ion binding"/>
    <property type="evidence" value="ECO:0007669"/>
    <property type="project" value="InterPro"/>
</dbReference>
<evidence type="ECO:0000256" key="4">
    <source>
        <dbReference type="ARBA" id="ARBA00022692"/>
    </source>
</evidence>
<dbReference type="AlphaFoldDB" id="A0A2S5TH67"/>
<dbReference type="InterPro" id="IPR028974">
    <property type="entry name" value="TSP_type-3_rpt"/>
</dbReference>
<reference evidence="13 14" key="1">
    <citation type="submission" date="2018-02" db="EMBL/GenBank/DDBJ databases">
        <title>Genome sequencing of Solimonas sp. HR-BB.</title>
        <authorList>
            <person name="Lee Y."/>
            <person name="Jeon C.O."/>
        </authorList>
    </citation>
    <scope>NUCLEOTIDE SEQUENCE [LARGE SCALE GENOMIC DNA]</scope>
    <source>
        <strain evidence="13 14">HR-BB</strain>
    </source>
</reference>
<dbReference type="RefSeq" id="WP_104230212.1">
    <property type="nucleotide sequence ID" value="NZ_PSNW01000004.1"/>
</dbReference>
<keyword evidence="8" id="KW-0998">Cell outer membrane</keyword>
<protein>
    <submittedName>
        <fullName evidence="13">Cell envelope biogenesis protein OmpA</fullName>
    </submittedName>
</protein>
<dbReference type="SUPFAM" id="SSF56925">
    <property type="entry name" value="OMPA-like"/>
    <property type="match status" value="1"/>
</dbReference>
<dbReference type="InterPro" id="IPR006665">
    <property type="entry name" value="OmpA-like"/>
</dbReference>
<dbReference type="Gene3D" id="2.40.160.20">
    <property type="match status" value="1"/>
</dbReference>
<evidence type="ECO:0000256" key="11">
    <source>
        <dbReference type="SAM" id="SignalP"/>
    </source>
</evidence>
<feature type="chain" id="PRO_5015567318" evidence="11">
    <location>
        <begin position="22"/>
        <end position="441"/>
    </location>
</feature>
<dbReference type="GO" id="GO:0046930">
    <property type="term" value="C:pore complex"/>
    <property type="evidence" value="ECO:0007669"/>
    <property type="project" value="UniProtKB-KW"/>
</dbReference>
<keyword evidence="6" id="KW-0626">Porin</keyword>
<dbReference type="Pfam" id="PF00691">
    <property type="entry name" value="OmpA"/>
    <property type="match status" value="1"/>
</dbReference>
<accession>A0A2S5TH67</accession>
<keyword evidence="14" id="KW-1185">Reference proteome</keyword>
<dbReference type="SUPFAM" id="SSF103088">
    <property type="entry name" value="OmpA-like"/>
    <property type="match status" value="1"/>
</dbReference>
<keyword evidence="2" id="KW-0813">Transport</keyword>
<feature type="region of interest" description="Disordered" evidence="10">
    <location>
        <begin position="409"/>
        <end position="441"/>
    </location>
</feature>
<dbReference type="Gene3D" id="3.30.1330.60">
    <property type="entry name" value="OmpA-like domain"/>
    <property type="match status" value="1"/>
</dbReference>
<dbReference type="PANTHER" id="PTHR30329">
    <property type="entry name" value="STATOR ELEMENT OF FLAGELLAR MOTOR COMPLEX"/>
    <property type="match status" value="1"/>
</dbReference>
<dbReference type="PROSITE" id="PS51123">
    <property type="entry name" value="OMPA_2"/>
    <property type="match status" value="1"/>
</dbReference>
<keyword evidence="4" id="KW-0812">Transmembrane</keyword>
<comment type="caution">
    <text evidence="13">The sequence shown here is derived from an EMBL/GenBank/DDBJ whole genome shotgun (WGS) entry which is preliminary data.</text>
</comment>
<keyword evidence="11" id="KW-0732">Signal</keyword>
<dbReference type="PANTHER" id="PTHR30329:SF21">
    <property type="entry name" value="LIPOPROTEIN YIAD-RELATED"/>
    <property type="match status" value="1"/>
</dbReference>
<dbReference type="PRINTS" id="PR01021">
    <property type="entry name" value="OMPADOMAIN"/>
</dbReference>
<evidence type="ECO:0000313" key="14">
    <source>
        <dbReference type="Proteomes" id="UP000238220"/>
    </source>
</evidence>
<evidence type="ECO:0000256" key="5">
    <source>
        <dbReference type="ARBA" id="ARBA00023065"/>
    </source>
</evidence>
<feature type="signal peptide" evidence="11">
    <location>
        <begin position="1"/>
        <end position="21"/>
    </location>
</feature>
<evidence type="ECO:0000259" key="12">
    <source>
        <dbReference type="PROSITE" id="PS51123"/>
    </source>
</evidence>
<dbReference type="CDD" id="cd07185">
    <property type="entry name" value="OmpA_C-like"/>
    <property type="match status" value="1"/>
</dbReference>
<evidence type="ECO:0000313" key="13">
    <source>
        <dbReference type="EMBL" id="PPE74324.1"/>
    </source>
</evidence>
<evidence type="ECO:0000256" key="9">
    <source>
        <dbReference type="PROSITE-ProRule" id="PRU00473"/>
    </source>
</evidence>
<evidence type="ECO:0000256" key="2">
    <source>
        <dbReference type="ARBA" id="ARBA00022448"/>
    </source>
</evidence>
<evidence type="ECO:0000256" key="8">
    <source>
        <dbReference type="ARBA" id="ARBA00023237"/>
    </source>
</evidence>
<keyword evidence="7 9" id="KW-0472">Membrane</keyword>
<keyword evidence="5" id="KW-0406">Ion transport</keyword>
<evidence type="ECO:0000256" key="10">
    <source>
        <dbReference type="SAM" id="MobiDB-lite"/>
    </source>
</evidence>
<dbReference type="InterPro" id="IPR011250">
    <property type="entry name" value="OMP/PagP_B-barrel"/>
</dbReference>
<evidence type="ECO:0000256" key="1">
    <source>
        <dbReference type="ARBA" id="ARBA00004571"/>
    </source>
</evidence>
<dbReference type="GO" id="GO:0006811">
    <property type="term" value="P:monoatomic ion transport"/>
    <property type="evidence" value="ECO:0007669"/>
    <property type="project" value="UniProtKB-KW"/>
</dbReference>
<dbReference type="EMBL" id="PSNW01000004">
    <property type="protein sequence ID" value="PPE74324.1"/>
    <property type="molecule type" value="Genomic_DNA"/>
</dbReference>
<organism evidence="13 14">
    <name type="scientific">Solimonas fluminis</name>
    <dbReference type="NCBI Taxonomy" id="2086571"/>
    <lineage>
        <taxon>Bacteria</taxon>
        <taxon>Pseudomonadati</taxon>
        <taxon>Pseudomonadota</taxon>
        <taxon>Gammaproteobacteria</taxon>
        <taxon>Nevskiales</taxon>
        <taxon>Nevskiaceae</taxon>
        <taxon>Solimonas</taxon>
    </lineage>
</organism>
<dbReference type="InterPro" id="IPR036737">
    <property type="entry name" value="OmpA-like_sf"/>
</dbReference>
<sequence>MKALLKQLPLACLALTPMAYAQDPAAESAPAEEAIVSEAVPAEAAAAEAAPEAAPAEATAEAAPAEAAPEAVAAEAEAAPAETTLTETETVTETVTETTTTETTETTEAPPAARVTDYVSLLGTYTFVGDTPFDSIEHAIGLQLIRGWNLSGNWYIEGNFTSDVIETDVTGTTDFYRYGLGADLVYSFGDRLSFTPFALIGAAATYTDVIPDDEDDWSWAANAGLGLLTGPISDFGFRIRLEARYIYDAFEYLDKREDVKVGLGLELPLQLPGDAPVTPLPVVEERVQVVDAGQPGDADQDGVLDPYDACPDTPQGMEVDGRGCALPQVLTLTGVTFEFDSARLTSDARTILDGVAKKIVAYKKIPMELAGHTDSVGSDEYNLKLSDLRAKSVKDYLIEQGVAADGLTAKGYGESQPVAPNDTDAGRQLNRRTELRIEGQK</sequence>